<evidence type="ECO:0008006" key="4">
    <source>
        <dbReference type="Google" id="ProtNLM"/>
    </source>
</evidence>
<reference evidence="2 3" key="1">
    <citation type="submission" date="2020-01" db="EMBL/GenBank/DDBJ databases">
        <title>Genomes of bacteria type strains.</title>
        <authorList>
            <person name="Chen J."/>
            <person name="Zhu S."/>
            <person name="Chen J."/>
        </authorList>
    </citation>
    <scope>NUCLEOTIDE SEQUENCE [LARGE SCALE GENOMIC DNA]</scope>
    <source>
        <strain evidence="2 3">KCTC 52919</strain>
    </source>
</reference>
<sequence length="84" mass="9240">MSELHYRIVEHDGGWAYKVGDVFSETFADHDTAFAAAKDAAERQRLAGETRGISYETADGKWHEEVADGGDRPETEVDDVAPKG</sequence>
<feature type="compositionally biased region" description="Basic and acidic residues" evidence="1">
    <location>
        <begin position="58"/>
        <end position="84"/>
    </location>
</feature>
<accession>A0A6L9MN63</accession>
<dbReference type="Pfam" id="PF09954">
    <property type="entry name" value="DUF2188"/>
    <property type="match status" value="1"/>
</dbReference>
<evidence type="ECO:0000313" key="2">
    <source>
        <dbReference type="EMBL" id="NDV88858.1"/>
    </source>
</evidence>
<organism evidence="2 3">
    <name type="scientific">Aurantimonas aggregata</name>
    <dbReference type="NCBI Taxonomy" id="2047720"/>
    <lineage>
        <taxon>Bacteria</taxon>
        <taxon>Pseudomonadati</taxon>
        <taxon>Pseudomonadota</taxon>
        <taxon>Alphaproteobacteria</taxon>
        <taxon>Hyphomicrobiales</taxon>
        <taxon>Aurantimonadaceae</taxon>
        <taxon>Aurantimonas</taxon>
    </lineage>
</organism>
<keyword evidence="3" id="KW-1185">Reference proteome</keyword>
<protein>
    <recommendedName>
        <fullName evidence="4">DUF2188 domain-containing protein</fullName>
    </recommendedName>
</protein>
<feature type="region of interest" description="Disordered" evidence="1">
    <location>
        <begin position="49"/>
        <end position="84"/>
    </location>
</feature>
<name>A0A6L9MN63_9HYPH</name>
<proteinExistence type="predicted"/>
<dbReference type="Proteomes" id="UP000476332">
    <property type="component" value="Unassembled WGS sequence"/>
</dbReference>
<gene>
    <name evidence="2" type="ORF">GTW51_19410</name>
</gene>
<evidence type="ECO:0000256" key="1">
    <source>
        <dbReference type="SAM" id="MobiDB-lite"/>
    </source>
</evidence>
<dbReference type="InterPro" id="IPR018691">
    <property type="entry name" value="DUF2188"/>
</dbReference>
<dbReference type="AlphaFoldDB" id="A0A6L9MN63"/>
<dbReference type="EMBL" id="JAAAMJ010000021">
    <property type="protein sequence ID" value="NDV88858.1"/>
    <property type="molecule type" value="Genomic_DNA"/>
</dbReference>
<comment type="caution">
    <text evidence="2">The sequence shown here is derived from an EMBL/GenBank/DDBJ whole genome shotgun (WGS) entry which is preliminary data.</text>
</comment>
<dbReference type="RefSeq" id="WP_163045709.1">
    <property type="nucleotide sequence ID" value="NZ_JAAAMJ010000021.1"/>
</dbReference>
<evidence type="ECO:0000313" key="3">
    <source>
        <dbReference type="Proteomes" id="UP000476332"/>
    </source>
</evidence>